<reference evidence="1 2" key="1">
    <citation type="journal article" date="2008" name="J. Bacteriol.">
        <title>'Candidatus Cloacamonas acidaminovorans': genome sequence reconstruction provides a first glimpse of a new bacterial division.</title>
        <authorList>
            <person name="Pelletier E."/>
            <person name="Kreimeyer A."/>
            <person name="Bocs S."/>
            <person name="Rouy Z."/>
            <person name="Gyapay G."/>
            <person name="Chouari R."/>
            <person name="Riviere D."/>
            <person name="Ganesan A."/>
            <person name="Daegelen P."/>
            <person name="Sghir A."/>
            <person name="Cohen G.N."/>
            <person name="Medigue C."/>
            <person name="Weissenbach J."/>
            <person name="Le Paslier D."/>
        </authorList>
    </citation>
    <scope>NUCLEOTIDE SEQUENCE [LARGE SCALE GENOMIC DNA]</scope>
    <source>
        <strain evidence="2">Evry</strain>
    </source>
</reference>
<sequence length="80" mass="9524">MNNLGKTIYKTIRILIDLYLAIKNKVFYEYLWWDNEQAFYARTGKDCREVREQKCLPAIYGKFAIGKRLFKFSRPFSGSS</sequence>
<evidence type="ECO:0000313" key="1">
    <source>
        <dbReference type="EMBL" id="CAO80504.1"/>
    </source>
</evidence>
<protein>
    <submittedName>
        <fullName evidence="1">Uncharacterized protein</fullName>
    </submittedName>
</protein>
<organism evidence="1 2">
    <name type="scientific">Cloacimonas acidaminovorans (strain Evry)</name>
    <dbReference type="NCBI Taxonomy" id="459349"/>
    <lineage>
        <taxon>Bacteria</taxon>
        <taxon>Pseudomonadati</taxon>
        <taxon>Candidatus Cloacimonadota</taxon>
        <taxon>Candidatus Cloacimonadia</taxon>
        <taxon>Candidatus Cloacimonadales</taxon>
        <taxon>Candidatus Cloacimonadaceae</taxon>
        <taxon>Candidatus Cloacimonas</taxon>
    </lineage>
</organism>
<gene>
    <name evidence="1" type="ordered locus">CLOAM0619</name>
</gene>
<accession>B0VGR7</accession>
<dbReference type="HOGENOM" id="CLU_2583400_0_0_0"/>
<dbReference type="EMBL" id="CU466930">
    <property type="protein sequence ID" value="CAO80504.1"/>
    <property type="molecule type" value="Genomic_DNA"/>
</dbReference>
<dbReference type="STRING" id="459349.CLOAM0619"/>
<proteinExistence type="predicted"/>
<dbReference type="Proteomes" id="UP000002019">
    <property type="component" value="Chromosome"/>
</dbReference>
<keyword evidence="2" id="KW-1185">Reference proteome</keyword>
<dbReference type="AlphaFoldDB" id="B0VGR7"/>
<name>B0VGR7_CLOAI</name>
<evidence type="ECO:0000313" key="2">
    <source>
        <dbReference type="Proteomes" id="UP000002019"/>
    </source>
</evidence>
<dbReference type="KEGG" id="caci:CLOAM0619"/>